<dbReference type="RefSeq" id="WP_078694064.1">
    <property type="nucleotide sequence ID" value="NZ_FUWX01000011.1"/>
</dbReference>
<comment type="subcellular location">
    <subcellularLocation>
        <location evidence="1">Bacterial microcompartment</location>
    </subcellularLocation>
</comment>
<evidence type="ECO:0000313" key="5">
    <source>
        <dbReference type="EMBL" id="SJZ80078.1"/>
    </source>
</evidence>
<feature type="domain" description="BMC" evidence="4">
    <location>
        <begin position="3"/>
        <end position="89"/>
    </location>
</feature>
<dbReference type="SUPFAM" id="SSF143414">
    <property type="entry name" value="CcmK-like"/>
    <property type="match status" value="1"/>
</dbReference>
<dbReference type="EMBL" id="FUWX01000011">
    <property type="protein sequence ID" value="SJZ80078.1"/>
    <property type="molecule type" value="Genomic_DNA"/>
</dbReference>
<dbReference type="InterPro" id="IPR050575">
    <property type="entry name" value="BMC_shell"/>
</dbReference>
<gene>
    <name evidence="5" type="ORF">SAMN02745174_01577</name>
</gene>
<keyword evidence="2" id="KW-1283">Bacterial microcompartment</keyword>
<evidence type="ECO:0000256" key="3">
    <source>
        <dbReference type="PROSITE-ProRule" id="PRU01278"/>
    </source>
</evidence>
<evidence type="ECO:0000256" key="2">
    <source>
        <dbReference type="ARBA" id="ARBA00024446"/>
    </source>
</evidence>
<dbReference type="InterPro" id="IPR000249">
    <property type="entry name" value="BMC_dom"/>
</dbReference>
<accession>A0A1T4NMW1</accession>
<dbReference type="PANTHER" id="PTHR33941:SF11">
    <property type="entry name" value="BACTERIAL MICROCOMPARTMENT SHELL PROTEIN PDUJ"/>
    <property type="match status" value="1"/>
</dbReference>
<proteinExistence type="inferred from homology"/>
<comment type="similarity">
    <text evidence="3">Belongs to the bacterial microcompartments protein family.</text>
</comment>
<dbReference type="Proteomes" id="UP000191153">
    <property type="component" value="Unassembled WGS sequence"/>
</dbReference>
<dbReference type="OrthoDB" id="9812608at2"/>
<dbReference type="PROSITE" id="PS51930">
    <property type="entry name" value="BMC_2"/>
    <property type="match status" value="1"/>
</dbReference>
<evidence type="ECO:0000256" key="1">
    <source>
        <dbReference type="ARBA" id="ARBA00024322"/>
    </source>
</evidence>
<reference evidence="5 6" key="1">
    <citation type="submission" date="2017-02" db="EMBL/GenBank/DDBJ databases">
        <authorList>
            <person name="Peterson S.W."/>
        </authorList>
    </citation>
    <scope>NUCLEOTIDE SEQUENCE [LARGE SCALE GENOMIC DNA]</scope>
    <source>
        <strain evidence="5 6">ATCC 700028</strain>
    </source>
</reference>
<dbReference type="GO" id="GO:0031469">
    <property type="term" value="C:bacterial microcompartment"/>
    <property type="evidence" value="ECO:0007669"/>
    <property type="project" value="UniProtKB-SubCell"/>
</dbReference>
<keyword evidence="6" id="KW-1185">Reference proteome</keyword>
<dbReference type="InterPro" id="IPR044872">
    <property type="entry name" value="CcmK/CsoS1_BMC"/>
</dbReference>
<dbReference type="CDD" id="cd07045">
    <property type="entry name" value="BMC_CcmK_like"/>
    <property type="match status" value="1"/>
</dbReference>
<dbReference type="PANTHER" id="PTHR33941">
    <property type="entry name" value="PROPANEDIOL UTILIZATION PROTEIN PDUA"/>
    <property type="match status" value="1"/>
</dbReference>
<dbReference type="SMART" id="SM00877">
    <property type="entry name" value="BMC"/>
    <property type="match status" value="1"/>
</dbReference>
<evidence type="ECO:0000259" key="4">
    <source>
        <dbReference type="PROSITE" id="PS51930"/>
    </source>
</evidence>
<sequence length="182" mass="20630">MEALGMIETKGLLLAIESADVMAKCADIKILEKIYVGGGLVSITICGDVGAVKMALEAGVASIKRIDEKSLISYHIIPRPSDELNKIVKITKVEKIPEEVMEEIEEEIIEIIEEPEIQIISKVEIDKLKFEEIEDVLNNLKFYKLRKLAKEYNNFELTSKNVAKLDKVSLMKKILDYYRNSQ</sequence>
<dbReference type="Gene3D" id="3.30.70.1710">
    <property type="match status" value="1"/>
</dbReference>
<organism evidence="5 6">
    <name type="scientific">Cetobacterium ceti</name>
    <dbReference type="NCBI Taxonomy" id="180163"/>
    <lineage>
        <taxon>Bacteria</taxon>
        <taxon>Fusobacteriati</taxon>
        <taxon>Fusobacteriota</taxon>
        <taxon>Fusobacteriia</taxon>
        <taxon>Fusobacteriales</taxon>
        <taxon>Fusobacteriaceae</taxon>
        <taxon>Cetobacterium</taxon>
    </lineage>
</organism>
<dbReference type="InterPro" id="IPR037233">
    <property type="entry name" value="CcmK-like_sf"/>
</dbReference>
<dbReference type="STRING" id="180163.SAMN02745174_01577"/>
<dbReference type="AlphaFoldDB" id="A0A1T4NMW1"/>
<dbReference type="Pfam" id="PF00936">
    <property type="entry name" value="BMC"/>
    <property type="match status" value="1"/>
</dbReference>
<evidence type="ECO:0000313" key="6">
    <source>
        <dbReference type="Proteomes" id="UP000191153"/>
    </source>
</evidence>
<protein>
    <submittedName>
        <fullName evidence="5">Carboxysome shell and ethanolamine utilization microcompartment protein CcmL/EutN</fullName>
    </submittedName>
</protein>
<name>A0A1T4NMW1_9FUSO</name>